<dbReference type="GO" id="GO:0003713">
    <property type="term" value="F:transcription coactivator activity"/>
    <property type="evidence" value="ECO:0007669"/>
    <property type="project" value="TreeGrafter"/>
</dbReference>
<reference evidence="13" key="1">
    <citation type="submission" date="2022-01" db="EMBL/GenBank/DDBJ databases">
        <authorList>
            <person name="King R."/>
        </authorList>
    </citation>
    <scope>NUCLEOTIDE SEQUENCE</scope>
</reference>
<evidence type="ECO:0000256" key="1">
    <source>
        <dbReference type="ARBA" id="ARBA00004123"/>
    </source>
</evidence>
<feature type="compositionally biased region" description="Low complexity" evidence="10">
    <location>
        <begin position="1796"/>
        <end position="1812"/>
    </location>
</feature>
<feature type="compositionally biased region" description="Polar residues" evidence="10">
    <location>
        <begin position="465"/>
        <end position="479"/>
    </location>
</feature>
<evidence type="ECO:0000259" key="12">
    <source>
        <dbReference type="Pfam" id="PF18296"/>
    </source>
</evidence>
<dbReference type="EMBL" id="OU895878">
    <property type="protein sequence ID" value="CAH1719543.1"/>
    <property type="molecule type" value="Genomic_DNA"/>
</dbReference>
<protein>
    <recommendedName>
        <fullName evidence="3 9">Mediator of RNA polymerase II transcription subunit 13</fullName>
    </recommendedName>
</protein>
<keyword evidence="7 9" id="KW-0804">Transcription</keyword>
<comment type="function">
    <text evidence="9">Component of the Mediator complex, a coactivator involved in regulated transcription of nearly all RNA polymerase II-dependent genes. Mediator functions as a bridge to convey information from gene-specific regulatory proteins to the basal RNA polymerase II transcription machinery. Mediator is recruited to promoters by direct interactions with regulatory proteins and serves as a scaffold for the assembly of a functional preinitiation complex with RNA polymerase II and the general transcription factors.</text>
</comment>
<evidence type="ECO:0000256" key="8">
    <source>
        <dbReference type="ARBA" id="ARBA00023242"/>
    </source>
</evidence>
<name>A0A9P0NIC3_9DIPT</name>
<feature type="compositionally biased region" description="Polar residues" evidence="10">
    <location>
        <begin position="1063"/>
        <end position="1101"/>
    </location>
</feature>
<feature type="compositionally biased region" description="Polar residues" evidence="10">
    <location>
        <begin position="2223"/>
        <end position="2237"/>
    </location>
</feature>
<keyword evidence="5 9" id="KW-0805">Transcription regulation</keyword>
<gene>
    <name evidence="13" type="ORF">CHIRRI_LOCUS6831</name>
</gene>
<organism evidence="13 14">
    <name type="scientific">Chironomus riparius</name>
    <dbReference type="NCBI Taxonomy" id="315576"/>
    <lineage>
        <taxon>Eukaryota</taxon>
        <taxon>Metazoa</taxon>
        <taxon>Ecdysozoa</taxon>
        <taxon>Arthropoda</taxon>
        <taxon>Hexapoda</taxon>
        <taxon>Insecta</taxon>
        <taxon>Pterygota</taxon>
        <taxon>Neoptera</taxon>
        <taxon>Endopterygota</taxon>
        <taxon>Diptera</taxon>
        <taxon>Nematocera</taxon>
        <taxon>Chironomoidea</taxon>
        <taxon>Chironomidae</taxon>
        <taxon>Chironominae</taxon>
        <taxon>Chironomus</taxon>
    </lineage>
</organism>
<feature type="compositionally biased region" description="Basic residues" evidence="10">
    <location>
        <begin position="1736"/>
        <end position="1747"/>
    </location>
</feature>
<dbReference type="InterPro" id="IPR051139">
    <property type="entry name" value="Mediator_complx_sub13"/>
</dbReference>
<feature type="region of interest" description="Disordered" evidence="10">
    <location>
        <begin position="782"/>
        <end position="810"/>
    </location>
</feature>
<evidence type="ECO:0000256" key="5">
    <source>
        <dbReference type="ARBA" id="ARBA00023015"/>
    </source>
</evidence>
<feature type="region of interest" description="Disordered" evidence="10">
    <location>
        <begin position="1729"/>
        <end position="1812"/>
    </location>
</feature>
<keyword evidence="14" id="KW-1185">Reference proteome</keyword>
<evidence type="ECO:0000256" key="6">
    <source>
        <dbReference type="ARBA" id="ARBA00023159"/>
    </source>
</evidence>
<proteinExistence type="inferred from homology"/>
<feature type="compositionally biased region" description="Polar residues" evidence="10">
    <location>
        <begin position="528"/>
        <end position="587"/>
    </location>
</feature>
<dbReference type="Pfam" id="PF18296">
    <property type="entry name" value="MID_MedPIWI"/>
    <property type="match status" value="1"/>
</dbReference>
<dbReference type="PANTHER" id="PTHR48249">
    <property type="entry name" value="MEDIATOR OF RNA POLYMERASE II TRANSCRIPTION SUBUNIT 13"/>
    <property type="match status" value="1"/>
</dbReference>
<evidence type="ECO:0000256" key="7">
    <source>
        <dbReference type="ARBA" id="ARBA00023163"/>
    </source>
</evidence>
<feature type="domain" description="Mediator complex subunit Med13 C-terminal" evidence="11">
    <location>
        <begin position="1939"/>
        <end position="2361"/>
    </location>
</feature>
<keyword evidence="4 9" id="KW-0678">Repressor</keyword>
<evidence type="ECO:0000256" key="9">
    <source>
        <dbReference type="RuleBase" id="RU364134"/>
    </source>
</evidence>
<keyword evidence="8 9" id="KW-0539">Nucleus</keyword>
<feature type="compositionally biased region" description="Low complexity" evidence="10">
    <location>
        <begin position="1762"/>
        <end position="1775"/>
    </location>
</feature>
<keyword evidence="6 9" id="KW-0010">Activator</keyword>
<evidence type="ECO:0000259" key="11">
    <source>
        <dbReference type="Pfam" id="PF06333"/>
    </source>
</evidence>
<evidence type="ECO:0000313" key="13">
    <source>
        <dbReference type="EMBL" id="CAH1719543.1"/>
    </source>
</evidence>
<dbReference type="InterPro" id="IPR009401">
    <property type="entry name" value="Med13_C"/>
</dbReference>
<feature type="region of interest" description="Disordered" evidence="10">
    <location>
        <begin position="2199"/>
        <end position="2237"/>
    </location>
</feature>
<dbReference type="OrthoDB" id="283575at2759"/>
<evidence type="ECO:0000256" key="2">
    <source>
        <dbReference type="ARBA" id="ARBA00009354"/>
    </source>
</evidence>
<evidence type="ECO:0000256" key="3">
    <source>
        <dbReference type="ARBA" id="ARBA00019618"/>
    </source>
</evidence>
<reference evidence="13" key="2">
    <citation type="submission" date="2022-10" db="EMBL/GenBank/DDBJ databases">
        <authorList>
            <consortium name="ENA_rothamsted_submissions"/>
            <consortium name="culmorum"/>
            <person name="King R."/>
        </authorList>
    </citation>
    <scope>NUCLEOTIDE SEQUENCE</scope>
</reference>
<evidence type="ECO:0000313" key="14">
    <source>
        <dbReference type="Proteomes" id="UP001153620"/>
    </source>
</evidence>
<comment type="subunit">
    <text evidence="9">Component of the Mediator complex.</text>
</comment>
<comment type="subcellular location">
    <subcellularLocation>
        <location evidence="1 9">Nucleus</location>
    </subcellularLocation>
</comment>
<dbReference type="Pfam" id="PF06333">
    <property type="entry name" value="Med13_C"/>
    <property type="match status" value="1"/>
</dbReference>
<dbReference type="GO" id="GO:0016592">
    <property type="term" value="C:mediator complex"/>
    <property type="evidence" value="ECO:0007669"/>
    <property type="project" value="InterPro"/>
</dbReference>
<feature type="compositionally biased region" description="Low complexity" evidence="10">
    <location>
        <begin position="480"/>
        <end position="490"/>
    </location>
</feature>
<evidence type="ECO:0000256" key="4">
    <source>
        <dbReference type="ARBA" id="ARBA00022491"/>
    </source>
</evidence>
<dbReference type="InterPro" id="IPR041285">
    <property type="entry name" value="MID_MedPIWI"/>
</dbReference>
<evidence type="ECO:0000256" key="10">
    <source>
        <dbReference type="SAM" id="MobiDB-lite"/>
    </source>
</evidence>
<sequence>MTHQNQTNGASLEDCHTNFFALADLCGIKWKKLVLNERPQATGDPLDDPVLKSYTKCLAKDILCVWRRVTQHKNDLDQTGGLGMFDISQNTSVIHPPLSLTAAKELWIFWYGEEPDLTDLVSPELLKSPDSGEQGSWEGGLSYECRSLLFKALHNLIERCLLSRDIIRLGKWFVQPSKSNEEKSSMHLSFSFAFFVHGDSTVCASMDIREHPPVRHLTEDYLNDIVKNSQQNLENCELEDDEEKEEFNVFSMNTQPVILAPFGLSAVLTGSKNENSEQYTEKIVEDWNAFYPMKKHENERSTSSKLPKLVEVISGGVKMLYPSKYVLITDLDINKQNNNGLACDNKLNLEKEKKLCKCENHLDNSSKSSSILYCDGIQKSAAGIMPERIWQDIIMNPAYTNEKSEHIKIENNRENSINIANSKNVENSTTNVKTTDSSSGEVLWNFVEPCLKNSCNCKRNGSISSFKSTGNSSSLISGKSNFRNNSNRTRTPFHKRSESSLSSYKSKDRSSNEPSLATKKVNIRSSDKNSSTHSNEVQQMSIGSVGSQSPMQHSLSVHSQPSSIPLNDQNLISPNQQPDTSPQTPSHENSDQKPEIQNLKTLEEQSKLESSQQNRESCDSAKVSQNFSSKQFEKENQSLKRPALMIQDCENNTEEDYSSNQLLYDYSTWDAWMNHPIKRFKSDNVDQHKLKNKNLDFNLYAGHDELTLSNSTQNKPNYLAQDIKSEVESLWKNCEEQKTSNSANNASCMKENKSEIDNDKISTDSLFTSEGLQPSYADLNKIFDNSDDNSNDDHLVDNTPPHSNKSMGCHPDMELSENEAKRDKMTFGSFTNINSNGQTNIISSLNSNNLGTLGIIRSEELSKMFPTPPSIEQHTNSSPGPSNVCGSVTDNLIENLDTIVLHKMDSYPNFGSPQEEPIDDWSYVFIAPKTTKIVGSSKYAPLNNLLSQTLPPITLPNECNYKPSWIKQREQEEIRRKQKDSKPELVNNNNNIIKREQQSKVLLVDIKKEIKTEVLSPLGSSIPSNSAKPLKSENTIINKLLSQGPTTPSNMYLNNRTIHPSMGSPNFTSSAPYNNNTSNMMASDSSFRKSNIPSVIGQQHSQPPPPYDLAIHSPSLNSNVSSVNGNDDISNNNNKRISSMKCGGTYMKQNNAMNSTNSKVSEANSLLVNILLYDTSLNIFRDHNFDSCTICVCNATPKCVGNIRGSDSGVYLSLASNCHFNFNSNLTNLVEKTFEVKCSAQSNEQQSESRYFGNSRNFTNVFSDESPSSLVYYSSSRSTNVSALSSQSSSSSSNHKNNINTSISTDLIPSFMSNAQQNLSGYADDDPIFCRCGFSAVINRRLAYKTGLFYEDEMEITGMARDPSINKKHSILKYLLKLHNETKFAPNGTNENDSKQKSNETDKDVHELAMSLFDIVRDQCTLFQNTSNTIQRAIKHLNQDKYSPILPNSQVNVLEFIDALDIVSLALEQSKYIFEKFDGYNNRQVYVPQQHHKQLEKKTTPIQHIISVHKWPYLNAGGPKSNQDIIRVMKSMKVLLQKAFNQNGTTGLWDAPYAVRGPLTWREFHRLAGRGIGQCEPQPIPSIVVGHDKEWLCVSPYALQFWDKLLLEPYSYPRDIAYIVISPDNDFIVSKVKAFFKELSTTYEMCRLGKHQPVKGWEGILKVGKSTYETKHDESQNENIESEDDWLFSIDSNKKLNGIMKMYDAAFQQHLVPYLSKIPHDKTLLNPPESFYNYKDHHHNNNSHHQRTSSLPSPMLPPPHTPESNNMSSGSLNSSITCDKGPNTPKSDNDSESKENLNSSSSNNDLNNQSDQLNPPHIVLYIIEPATNGTDSTNLERVVSLSILKHYLNVLNSIPESIKANISFQIIAQESILELGKNRDVNRWSDHMRNLALSVFTQSYRYLSHTNNVKSLTGFGTAAVAEAFLKTKDEKNRTPLKLYTPPYILSTRHAKSENVENFGQSIIEQQCTSIMYCCYCLSEDQSLLLAVITDERGEFLENCAINIDIPNRKRRRKTSARRVGLKKLMDFILGIMSQSVKSWRLIIGRIGRIGHGELKGWSWLLSKPNLVKASKYLKDICKQCSVLYPQAVPSIWSACLVTLEPDSNFRVMPDQFTPDERFSQRSTQSPLSTPQDVTCTHILVFPTSAISQSSQTAFQEQHLENALDFGEDLMMIDDTDDVDEDINGIQHLFDECWNDSAVGIPQTSPTRDSHRGSPIAMDENKSRQSPGMTEQSGSSRALYSMQEQEEVGTLLQQPLALGYLVSTAPTGRMPSWFWASCPHLENVCPVFLKTALHLHSPSIHKENDDIYFKEQSSKMEHPLDSNITADVLRYVLEGYNVLSWLAMDSNTHDRLSCLPIHVQMLMQLYHLHTALA</sequence>
<feature type="region of interest" description="Disordered" evidence="10">
    <location>
        <begin position="1063"/>
        <end position="1134"/>
    </location>
</feature>
<accession>A0A9P0NIC3</accession>
<dbReference type="PANTHER" id="PTHR48249:SF3">
    <property type="entry name" value="MEDIATOR OF RNA POLYMERASE II TRANSCRIPTION SUBUNIT 13"/>
    <property type="match status" value="1"/>
</dbReference>
<feature type="region of interest" description="Disordered" evidence="10">
    <location>
        <begin position="465"/>
        <end position="639"/>
    </location>
</feature>
<dbReference type="Proteomes" id="UP001153620">
    <property type="component" value="Chromosome 2"/>
</dbReference>
<feature type="compositionally biased region" description="Low complexity" evidence="10">
    <location>
        <begin position="1113"/>
        <end position="1134"/>
    </location>
</feature>
<feature type="domain" description="MID" evidence="12">
    <location>
        <begin position="1614"/>
        <end position="1899"/>
    </location>
</feature>
<dbReference type="GO" id="GO:0045944">
    <property type="term" value="P:positive regulation of transcription by RNA polymerase II"/>
    <property type="evidence" value="ECO:0007669"/>
    <property type="project" value="TreeGrafter"/>
</dbReference>
<comment type="similarity">
    <text evidence="2 9">Belongs to the Mediator complex subunit 13 family.</text>
</comment>